<reference evidence="1" key="1">
    <citation type="submission" date="2020-06" db="EMBL/GenBank/DDBJ databases">
        <authorList>
            <person name="Dong N."/>
        </authorList>
    </citation>
    <scope>NUCLEOTIDE SEQUENCE</scope>
    <source>
        <strain evidence="1">R1692</strain>
    </source>
</reference>
<accession>A0ABT7NJG2</accession>
<dbReference type="EMBL" id="JACAGK010000007">
    <property type="protein sequence ID" value="MDM1047350.1"/>
    <property type="molecule type" value="Genomic_DNA"/>
</dbReference>
<proteinExistence type="predicted"/>
<reference evidence="1" key="2">
    <citation type="journal article" date="2022" name="Sci. Total Environ.">
        <title>Prevalence, transmission, and molecular epidemiology of tet(X)-positive bacteria among humans, animals, and environmental niches in China: An epidemiological, and genomic-based study.</title>
        <authorList>
            <person name="Dong N."/>
            <person name="Zeng Y."/>
            <person name="Cai C."/>
            <person name="Sun C."/>
            <person name="Lu J."/>
            <person name="Liu C."/>
            <person name="Zhou H."/>
            <person name="Sun Q."/>
            <person name="Shu L."/>
            <person name="Wang H."/>
            <person name="Wang Y."/>
            <person name="Wang S."/>
            <person name="Wu C."/>
            <person name="Chan E.W."/>
            <person name="Chen G."/>
            <person name="Shen Z."/>
            <person name="Chen S."/>
            <person name="Zhang R."/>
        </authorList>
    </citation>
    <scope>NUCLEOTIDE SEQUENCE</scope>
    <source>
        <strain evidence="1">R1692</strain>
    </source>
</reference>
<sequence length="98" mass="11019">MPVLFGGENYLYIELELANSWKQGLGYGLGGVGCAAIVQSAIKGKGIVWDFKAQEFNFFRNCKDFNEFIADKYPEGVQDCEGHQSDMLKVRETVEKVM</sequence>
<comment type="caution">
    <text evidence="1">The sequence shown here is derived from an EMBL/GenBank/DDBJ whole genome shotgun (WGS) entry which is preliminary data.</text>
</comment>
<name>A0ABT7NJG2_9SPHI</name>
<keyword evidence="2" id="KW-1185">Reference proteome</keyword>
<evidence type="ECO:0000313" key="1">
    <source>
        <dbReference type="EMBL" id="MDM1047350.1"/>
    </source>
</evidence>
<dbReference type="RefSeq" id="WP_286650497.1">
    <property type="nucleotide sequence ID" value="NZ_JACAGK010000007.1"/>
</dbReference>
<gene>
    <name evidence="1" type="ORF">HX018_03730</name>
</gene>
<organism evidence="1 2">
    <name type="scientific">Sphingobacterium hotanense</name>
    <dbReference type="NCBI Taxonomy" id="649196"/>
    <lineage>
        <taxon>Bacteria</taxon>
        <taxon>Pseudomonadati</taxon>
        <taxon>Bacteroidota</taxon>
        <taxon>Sphingobacteriia</taxon>
        <taxon>Sphingobacteriales</taxon>
        <taxon>Sphingobacteriaceae</taxon>
        <taxon>Sphingobacterium</taxon>
    </lineage>
</organism>
<evidence type="ECO:0000313" key="2">
    <source>
        <dbReference type="Proteomes" id="UP001170954"/>
    </source>
</evidence>
<protein>
    <submittedName>
        <fullName evidence="1">Uncharacterized protein</fullName>
    </submittedName>
</protein>
<dbReference type="Proteomes" id="UP001170954">
    <property type="component" value="Unassembled WGS sequence"/>
</dbReference>